<dbReference type="EMBL" id="SNRW01005142">
    <property type="protein sequence ID" value="KAA6385708.1"/>
    <property type="molecule type" value="Genomic_DNA"/>
</dbReference>
<sequence>MMDDQIAQAAQLKRCFITMIMIKITNPDIIWWIAKFRANIIIQQKQISPQMKMTIDATPSGRGSTLEKESEMIAAVHGT</sequence>
<gene>
    <name evidence="1" type="ORF">EZS28_018762</name>
</gene>
<evidence type="ECO:0000313" key="1">
    <source>
        <dbReference type="EMBL" id="KAA6385708.1"/>
    </source>
</evidence>
<accession>A0A5J4VSW7</accession>
<proteinExistence type="predicted"/>
<evidence type="ECO:0000313" key="2">
    <source>
        <dbReference type="Proteomes" id="UP000324800"/>
    </source>
</evidence>
<dbReference type="AlphaFoldDB" id="A0A5J4VSW7"/>
<dbReference type="Proteomes" id="UP000324800">
    <property type="component" value="Unassembled WGS sequence"/>
</dbReference>
<protein>
    <submittedName>
        <fullName evidence="1">Uncharacterized protein</fullName>
    </submittedName>
</protein>
<organism evidence="1 2">
    <name type="scientific">Streblomastix strix</name>
    <dbReference type="NCBI Taxonomy" id="222440"/>
    <lineage>
        <taxon>Eukaryota</taxon>
        <taxon>Metamonada</taxon>
        <taxon>Preaxostyla</taxon>
        <taxon>Oxymonadida</taxon>
        <taxon>Streblomastigidae</taxon>
        <taxon>Streblomastix</taxon>
    </lineage>
</organism>
<comment type="caution">
    <text evidence="1">The sequence shown here is derived from an EMBL/GenBank/DDBJ whole genome shotgun (WGS) entry which is preliminary data.</text>
</comment>
<name>A0A5J4VSW7_9EUKA</name>
<reference evidence="1 2" key="1">
    <citation type="submission" date="2019-03" db="EMBL/GenBank/DDBJ databases">
        <title>Single cell metagenomics reveals metabolic interactions within the superorganism composed of flagellate Streblomastix strix and complex community of Bacteroidetes bacteria on its surface.</title>
        <authorList>
            <person name="Treitli S.C."/>
            <person name="Kolisko M."/>
            <person name="Husnik F."/>
            <person name="Keeling P."/>
            <person name="Hampl V."/>
        </authorList>
    </citation>
    <scope>NUCLEOTIDE SEQUENCE [LARGE SCALE GENOMIC DNA]</scope>
    <source>
        <strain evidence="1">ST1C</strain>
    </source>
</reference>